<organism evidence="2 3">
    <name type="scientific">Candidatus Nitrosotalea okcheonensis</name>
    <dbReference type="NCBI Taxonomy" id="1903276"/>
    <lineage>
        <taxon>Archaea</taxon>
        <taxon>Nitrososphaerota</taxon>
        <taxon>Nitrososphaeria</taxon>
        <taxon>Nitrosotaleales</taxon>
        <taxon>Nitrosotaleaceae</taxon>
        <taxon>Nitrosotalea</taxon>
    </lineage>
</organism>
<keyword evidence="1" id="KW-1133">Transmembrane helix</keyword>
<dbReference type="Proteomes" id="UP000230607">
    <property type="component" value="Chromosome 1"/>
</dbReference>
<sequence>MKKSILAVVIGGSFVVIMVFFLIILLPIIPVSEKYSMSVDPIIIQDEMGTETHVAIRNTGTNALTNIVVEYGGATKPDVIPILNPGEKVSLSPPDGSSLNEVRVTTDQGINVTKEYRTPASISFVGNSGFGG</sequence>
<dbReference type="AlphaFoldDB" id="A0A2H1FCD0"/>
<name>A0A2H1FCD0_9ARCH</name>
<evidence type="ECO:0000256" key="1">
    <source>
        <dbReference type="SAM" id="Phobius"/>
    </source>
</evidence>
<evidence type="ECO:0008006" key="4">
    <source>
        <dbReference type="Google" id="ProtNLM"/>
    </source>
</evidence>
<keyword evidence="3" id="KW-1185">Reference proteome</keyword>
<feature type="transmembrane region" description="Helical" evidence="1">
    <location>
        <begin position="6"/>
        <end position="29"/>
    </location>
</feature>
<protein>
    <recommendedName>
        <fullName evidence="4">CARDB domain-containing protein</fullName>
    </recommendedName>
</protein>
<dbReference type="RefSeq" id="WP_157926567.1">
    <property type="nucleotide sequence ID" value="NZ_LT841358.1"/>
</dbReference>
<accession>A0A2H1FCD0</accession>
<proteinExistence type="predicted"/>
<keyword evidence="1" id="KW-0812">Transmembrane</keyword>
<gene>
    <name evidence="2" type="ORF">NCS_10229</name>
</gene>
<evidence type="ECO:0000313" key="2">
    <source>
        <dbReference type="EMBL" id="SMH70422.1"/>
    </source>
</evidence>
<dbReference type="OrthoDB" id="10951at2157"/>
<evidence type="ECO:0000313" key="3">
    <source>
        <dbReference type="Proteomes" id="UP000230607"/>
    </source>
</evidence>
<reference evidence="3" key="1">
    <citation type="submission" date="2017-03" db="EMBL/GenBank/DDBJ databases">
        <authorList>
            <person name="Herbold C."/>
        </authorList>
    </citation>
    <scope>NUCLEOTIDE SEQUENCE [LARGE SCALE GENOMIC DNA]</scope>
</reference>
<dbReference type="EMBL" id="LT841358">
    <property type="protein sequence ID" value="SMH70422.1"/>
    <property type="molecule type" value="Genomic_DNA"/>
</dbReference>
<keyword evidence="1" id="KW-0472">Membrane</keyword>